<protein>
    <submittedName>
        <fullName evidence="1">Uncharacterized protein</fullName>
    </submittedName>
</protein>
<name>A0A813DZ35_POLGL</name>
<gene>
    <name evidence="1" type="ORF">PGLA1383_LOCUS10453</name>
</gene>
<evidence type="ECO:0000313" key="2">
    <source>
        <dbReference type="Proteomes" id="UP000654075"/>
    </source>
</evidence>
<accession>A0A813DZ35</accession>
<comment type="caution">
    <text evidence="1">The sequence shown here is derived from an EMBL/GenBank/DDBJ whole genome shotgun (WGS) entry which is preliminary data.</text>
</comment>
<dbReference type="Proteomes" id="UP000654075">
    <property type="component" value="Unassembled WGS sequence"/>
</dbReference>
<evidence type="ECO:0000313" key="1">
    <source>
        <dbReference type="EMBL" id="CAE8591790.1"/>
    </source>
</evidence>
<sequence length="346" mass="38064">MASGVDAFGEVDAVGASSGSQSLSFFEARQAPGDTLLVPPGWWQQELHEAGPTISVVSQLLNEQAFLEMTAGLLRAAGRFGRLETGTDVPQPYPPLATSVQRIRMAKTHSDQMTHDATPASLQLYLATVDTAGEAEQAWLELGTGYTEADARGLVAPRKKQGWECPAPSVEIFLADFSLLFHQDKDVKMPWIHRIKCELPHRVGRLSGDLPVKAGSSNLHGLEDYSICTEVCDRWKASYIGFGTRDAPEGYELFKQAMAEIGVVLCRQIHYPLAQHQTDMSFGKQRCAGMREPNRFELAHLEQSDLILVGGGDRRRLWETLGTDLGGRAGALEEFRRDMQSSAYAE</sequence>
<reference evidence="1" key="1">
    <citation type="submission" date="2021-02" db="EMBL/GenBank/DDBJ databases">
        <authorList>
            <person name="Dougan E. K."/>
            <person name="Rhodes N."/>
            <person name="Thang M."/>
            <person name="Chan C."/>
        </authorList>
    </citation>
    <scope>NUCLEOTIDE SEQUENCE</scope>
</reference>
<dbReference type="AlphaFoldDB" id="A0A813DZ35"/>
<organism evidence="1 2">
    <name type="scientific">Polarella glacialis</name>
    <name type="common">Dinoflagellate</name>
    <dbReference type="NCBI Taxonomy" id="89957"/>
    <lineage>
        <taxon>Eukaryota</taxon>
        <taxon>Sar</taxon>
        <taxon>Alveolata</taxon>
        <taxon>Dinophyceae</taxon>
        <taxon>Suessiales</taxon>
        <taxon>Suessiaceae</taxon>
        <taxon>Polarella</taxon>
    </lineage>
</organism>
<dbReference type="EMBL" id="CAJNNV010005217">
    <property type="protein sequence ID" value="CAE8591790.1"/>
    <property type="molecule type" value="Genomic_DNA"/>
</dbReference>
<keyword evidence="2" id="KW-1185">Reference proteome</keyword>
<proteinExistence type="predicted"/>